<comment type="caution">
    <text evidence="1">The sequence shown here is derived from an EMBL/GenBank/DDBJ whole genome shotgun (WGS) entry which is preliminary data.</text>
</comment>
<accession>W1N7R7</accession>
<dbReference type="AlphaFoldDB" id="W1N7R7"/>
<proteinExistence type="predicted"/>
<organism evidence="1 2">
    <name type="scientific">Halomonas huangheensis</name>
    <dbReference type="NCBI Taxonomy" id="1178482"/>
    <lineage>
        <taxon>Bacteria</taxon>
        <taxon>Pseudomonadati</taxon>
        <taxon>Pseudomonadota</taxon>
        <taxon>Gammaproteobacteria</taxon>
        <taxon>Oceanospirillales</taxon>
        <taxon>Halomonadaceae</taxon>
        <taxon>Halomonas</taxon>
    </lineage>
</organism>
<protein>
    <submittedName>
        <fullName evidence="1">Uncharacterized protein</fullName>
    </submittedName>
</protein>
<dbReference type="PATRIC" id="fig|1178482.3.peg.2197"/>
<name>W1N7R7_9GAMM</name>
<gene>
    <name evidence="1" type="ORF">BJB45_15120</name>
</gene>
<dbReference type="Proteomes" id="UP000019113">
    <property type="component" value="Unassembled WGS sequence"/>
</dbReference>
<keyword evidence="2" id="KW-1185">Reference proteome</keyword>
<dbReference type="STRING" id="1178482.AR456_00960"/>
<evidence type="ECO:0000313" key="1">
    <source>
        <dbReference type="EMBL" id="ERL51231.1"/>
    </source>
</evidence>
<evidence type="ECO:0000313" key="2">
    <source>
        <dbReference type="Proteomes" id="UP000019113"/>
    </source>
</evidence>
<sequence length="183" mass="19127">MLPLDLPPPVLSPLVEAEPPPLPPPALEAVEEEALLEVGLLAALLPLLDDLPSPDALSLLDALLLSEALPVEEDLPASGEALLSDDAGELVWLAVVAAGWLCVESLDFCVESVLSADAVLPVSAFEAEDEAAEEDEAWAPPALLCRRERRVLPRPAALFEASLPPDAAPASFEAVPDGVFCSS</sequence>
<dbReference type="EMBL" id="AVBC01000033">
    <property type="protein sequence ID" value="ERL51231.1"/>
    <property type="molecule type" value="Genomic_DNA"/>
</dbReference>
<reference evidence="1 2" key="1">
    <citation type="submission" date="2013-08" db="EMBL/GenBank/DDBJ databases">
        <title>draft genome of Halomonas huanghegensis, strain BJGMM-B45T.</title>
        <authorList>
            <person name="Miao C."/>
            <person name="Wan Y."/>
            <person name="Jin W."/>
        </authorList>
    </citation>
    <scope>NUCLEOTIDE SEQUENCE [LARGE SCALE GENOMIC DNA]</scope>
    <source>
        <strain evidence="1 2">BJGMM-B45</strain>
    </source>
</reference>